<dbReference type="PANTHER" id="PTHR33619:SF3">
    <property type="entry name" value="POLYSACCHARIDE EXPORT PROTEIN GFCE-RELATED"/>
    <property type="match status" value="1"/>
</dbReference>
<dbReference type="PANTHER" id="PTHR33619">
    <property type="entry name" value="POLYSACCHARIDE EXPORT PROTEIN GFCE-RELATED"/>
    <property type="match status" value="1"/>
</dbReference>
<dbReference type="InterPro" id="IPR019554">
    <property type="entry name" value="Soluble_ligand-bd"/>
</dbReference>
<accession>B9M2Z9</accession>
<dbReference type="OrthoDB" id="9815244at2"/>
<evidence type="ECO:0000256" key="1">
    <source>
        <dbReference type="ARBA" id="ARBA00022729"/>
    </source>
</evidence>
<feature type="signal peptide" evidence="4">
    <location>
        <begin position="1"/>
        <end position="23"/>
    </location>
</feature>
<dbReference type="InterPro" id="IPR049712">
    <property type="entry name" value="Poly_export"/>
</dbReference>
<keyword evidence="8" id="KW-1185">Reference proteome</keyword>
<evidence type="ECO:0000256" key="3">
    <source>
        <dbReference type="SAM" id="MobiDB-lite"/>
    </source>
</evidence>
<dbReference type="STRING" id="316067.Geob_3002"/>
<dbReference type="EMBL" id="CP001390">
    <property type="protein sequence ID" value="ACM21345.1"/>
    <property type="molecule type" value="Genomic_DNA"/>
</dbReference>
<evidence type="ECO:0000313" key="8">
    <source>
        <dbReference type="Proteomes" id="UP000007721"/>
    </source>
</evidence>
<feature type="coiled-coil region" evidence="2">
    <location>
        <begin position="775"/>
        <end position="819"/>
    </location>
</feature>
<feature type="compositionally biased region" description="Low complexity" evidence="3">
    <location>
        <begin position="55"/>
        <end position="70"/>
    </location>
</feature>
<dbReference type="Gene3D" id="3.10.560.10">
    <property type="entry name" value="Outer membrane lipoprotein wza domain like"/>
    <property type="match status" value="6"/>
</dbReference>
<dbReference type="Gene3D" id="3.30.1950.10">
    <property type="entry name" value="wza like domain"/>
    <property type="match status" value="1"/>
</dbReference>
<feature type="domain" description="Soluble ligand binding" evidence="6">
    <location>
        <begin position="851"/>
        <end position="899"/>
    </location>
</feature>
<evidence type="ECO:0000313" key="7">
    <source>
        <dbReference type="EMBL" id="ACM21345.1"/>
    </source>
</evidence>
<dbReference type="KEGG" id="geo:Geob_3002"/>
<organism evidence="7 8">
    <name type="scientific">Geotalea daltonii (strain DSM 22248 / JCM 15807 / FRC-32)</name>
    <name type="common">Geobacter daltonii</name>
    <dbReference type="NCBI Taxonomy" id="316067"/>
    <lineage>
        <taxon>Bacteria</taxon>
        <taxon>Pseudomonadati</taxon>
        <taxon>Thermodesulfobacteriota</taxon>
        <taxon>Desulfuromonadia</taxon>
        <taxon>Geobacterales</taxon>
        <taxon>Geobacteraceae</taxon>
        <taxon>Geotalea</taxon>
    </lineage>
</organism>
<protein>
    <submittedName>
        <fullName evidence="7">Periplasmic polysaccharide biosynthesis/export protein</fullName>
    </submittedName>
</protein>
<dbReference type="HOGENOM" id="CLU_011447_0_1_7"/>
<dbReference type="GO" id="GO:0015159">
    <property type="term" value="F:polysaccharide transmembrane transporter activity"/>
    <property type="evidence" value="ECO:0007669"/>
    <property type="project" value="InterPro"/>
</dbReference>
<keyword evidence="2" id="KW-0175">Coiled coil</keyword>
<dbReference type="Proteomes" id="UP000007721">
    <property type="component" value="Chromosome"/>
</dbReference>
<feature type="domain" description="Soluble ligand binding" evidence="6">
    <location>
        <begin position="710"/>
        <end position="756"/>
    </location>
</feature>
<feature type="region of interest" description="Disordered" evidence="3">
    <location>
        <begin position="40"/>
        <end position="72"/>
    </location>
</feature>
<dbReference type="Pfam" id="PF10531">
    <property type="entry name" value="SLBB"/>
    <property type="match status" value="6"/>
</dbReference>
<sequence length="972" mass="107508">MKKKILGFIAALLISICSMPAFALSVDEAKQNEDQGVFIGETKKGTPLGELNEPTSGFSSKGFSNTGSSSEAERGLLNKDTFGDQRNLAEKANLLKDKDKAKELAAKKPKVFLKVEPGDGLVRLNWDVKGLQAKPGDAPVKFTLFYGLEPGRYEKKIEIGSVREYTLRGLINNYIYYVKVQGTVQLRQESEEAEEKPAEQVVFSNEVKAIPLPVGEQGSQLEKSFAKKVSTFQDNLEADPFKRELKQFGYDFFENSLATLTMSDNLPVGGDYIIGPGDSLRIDLWGTLQGKYDVVVDRNGEITLPKIGTVKVWGIDYAQAKEVINKAVSRYFKGYELNVTLGKLRTIQVYVVGEVVSPGTYSVSSLATVINALSQAGGPSKNGSLRTVRLLRGGKLIQEVDLYDMLLGGDRSKDLRLENGDTLLVPVIGPVAAVAGEIKRPGIYELLGKTSLSQVLQFAGGITAAGDTARVQVERFEGNHARVVQDYEAKPGQQVLDLNSIHMHDQDMIKVFPVFKALRRVVTLKGNVVRPGEYQYREGMRITDLIPSFAAVLPDSYMESIEILRVVPPDFHKETSSINLRLALQGEEKENILLLEQDSIKVFPRSEMEEKPVVAINGQVLNPGTYDYYPRMTVRDLVTAAGSPKRNAHLENAELTRVRVEGGRAQVKRKIVNLKFALADDPEHNLVLEADDVLSVRSIPEWLDTDDRFVTLKGEFRFPGIYSIAKGEKLDSVIKRAGGFTDEAYLKGAKFTRKSVQESQQKRMEEVISRSEQDIVKKQGELASLAASKEELEATKASLEGLQKNLEQLKLKKAEGRVVVHLVALNELPQTPYNLEMSGGDVLEVPPVPSVVNVMGQVYNPTTFVHLPGNTVSAYLRQAGGPNHDAEEDDMYIIKADGSVDSRQQSRFGIRWNEDDKSWSFGSFMSKPMNPGDTLVVPQKLERTAWLRDIKDITTIISQIALTAGTVFIGLK</sequence>
<dbReference type="Pfam" id="PF02563">
    <property type="entry name" value="Poly_export"/>
    <property type="match status" value="1"/>
</dbReference>
<gene>
    <name evidence="7" type="ordered locus">Geob_3002</name>
</gene>
<dbReference type="InterPro" id="IPR003715">
    <property type="entry name" value="Poly_export_N"/>
</dbReference>
<feature type="domain" description="Soluble ligand binding" evidence="6">
    <location>
        <begin position="521"/>
        <end position="546"/>
    </location>
</feature>
<name>B9M2Z9_GEODF</name>
<feature type="domain" description="Soluble ligand binding" evidence="6">
    <location>
        <begin position="613"/>
        <end position="663"/>
    </location>
</feature>
<evidence type="ECO:0000259" key="5">
    <source>
        <dbReference type="Pfam" id="PF02563"/>
    </source>
</evidence>
<dbReference type="RefSeq" id="WP_012648073.1">
    <property type="nucleotide sequence ID" value="NC_011979.1"/>
</dbReference>
<feature type="domain" description="Polysaccharide export protein N-terminal" evidence="5">
    <location>
        <begin position="268"/>
        <end position="341"/>
    </location>
</feature>
<evidence type="ECO:0000256" key="4">
    <source>
        <dbReference type="SAM" id="SignalP"/>
    </source>
</evidence>
<feature type="domain" description="Soluble ligand binding" evidence="6">
    <location>
        <begin position="349"/>
        <end position="397"/>
    </location>
</feature>
<proteinExistence type="predicted"/>
<feature type="chain" id="PRO_5002888645" evidence="4">
    <location>
        <begin position="24"/>
        <end position="972"/>
    </location>
</feature>
<keyword evidence="1 4" id="KW-0732">Signal</keyword>
<evidence type="ECO:0000256" key="2">
    <source>
        <dbReference type="SAM" id="Coils"/>
    </source>
</evidence>
<dbReference type="eggNOG" id="COG1596">
    <property type="taxonomic scope" value="Bacteria"/>
</dbReference>
<evidence type="ECO:0000259" key="6">
    <source>
        <dbReference type="Pfam" id="PF10531"/>
    </source>
</evidence>
<reference evidence="7 8" key="1">
    <citation type="submission" date="2009-01" db="EMBL/GenBank/DDBJ databases">
        <title>Complete sequence of Geobacter sp. FRC-32.</title>
        <authorList>
            <consortium name="US DOE Joint Genome Institute"/>
            <person name="Lucas S."/>
            <person name="Copeland A."/>
            <person name="Lapidus A."/>
            <person name="Glavina del Rio T."/>
            <person name="Dalin E."/>
            <person name="Tice H."/>
            <person name="Bruce D."/>
            <person name="Goodwin L."/>
            <person name="Pitluck S."/>
            <person name="Saunders E."/>
            <person name="Brettin T."/>
            <person name="Detter J.C."/>
            <person name="Han C."/>
            <person name="Larimer F."/>
            <person name="Land M."/>
            <person name="Hauser L."/>
            <person name="Kyrpides N."/>
            <person name="Ovchinnikova G."/>
            <person name="Kostka J."/>
            <person name="Richardson P."/>
        </authorList>
    </citation>
    <scope>NUCLEOTIDE SEQUENCE [LARGE SCALE GENOMIC DNA]</scope>
    <source>
        <strain evidence="8">DSM 22248 / JCM 15807 / FRC-32</strain>
    </source>
</reference>
<dbReference type="AlphaFoldDB" id="B9M2Z9"/>
<feature type="domain" description="Soluble ligand binding" evidence="6">
    <location>
        <begin position="432"/>
        <end position="479"/>
    </location>
</feature>